<keyword evidence="3" id="KW-0418">Kinase</keyword>
<feature type="compositionally biased region" description="Polar residues" evidence="1">
    <location>
        <begin position="183"/>
        <end position="195"/>
    </location>
</feature>
<keyword evidence="2" id="KW-1185">Reference proteome</keyword>
<proteinExistence type="predicted"/>
<dbReference type="OrthoDB" id="1937549at2759"/>
<keyword evidence="3" id="KW-0808">Transferase</keyword>
<gene>
    <name evidence="3" type="primary">LOC101509979</name>
</gene>
<feature type="region of interest" description="Disordered" evidence="1">
    <location>
        <begin position="21"/>
        <end position="195"/>
    </location>
</feature>
<dbReference type="eggNOG" id="ENOG502S1HY">
    <property type="taxonomic scope" value="Eukaryota"/>
</dbReference>
<dbReference type="RefSeq" id="XP_004487188.1">
    <property type="nucleotide sequence ID" value="XM_004487131.3"/>
</dbReference>
<dbReference type="GeneID" id="101509979"/>
<reference evidence="3" key="2">
    <citation type="submission" date="2025-08" db="UniProtKB">
        <authorList>
            <consortium name="RefSeq"/>
        </authorList>
    </citation>
    <scope>IDENTIFICATION</scope>
    <source>
        <tissue evidence="3">Etiolated seedlings</tissue>
    </source>
</reference>
<reference evidence="2" key="1">
    <citation type="journal article" date="2013" name="Nat. Biotechnol.">
        <title>Draft genome sequence of chickpea (Cicer arietinum) provides a resource for trait improvement.</title>
        <authorList>
            <person name="Varshney R.K."/>
            <person name="Song C."/>
            <person name="Saxena R.K."/>
            <person name="Azam S."/>
            <person name="Yu S."/>
            <person name="Sharpe A.G."/>
            <person name="Cannon S."/>
            <person name="Baek J."/>
            <person name="Rosen B.D."/>
            <person name="Tar'an B."/>
            <person name="Millan T."/>
            <person name="Zhang X."/>
            <person name="Ramsay L.D."/>
            <person name="Iwata A."/>
            <person name="Wang Y."/>
            <person name="Nelson W."/>
            <person name="Farmer A.D."/>
            <person name="Gaur P.M."/>
            <person name="Soderlund C."/>
            <person name="Penmetsa R.V."/>
            <person name="Xu C."/>
            <person name="Bharti A.K."/>
            <person name="He W."/>
            <person name="Winter P."/>
            <person name="Zhao S."/>
            <person name="Hane J.K."/>
            <person name="Carrasquilla-Garcia N."/>
            <person name="Condie J.A."/>
            <person name="Upadhyaya H.D."/>
            <person name="Luo M.C."/>
            <person name="Thudi M."/>
            <person name="Gowda C.L."/>
            <person name="Singh N.P."/>
            <person name="Lichtenzveig J."/>
            <person name="Gali K.K."/>
            <person name="Rubio J."/>
            <person name="Nadarajan N."/>
            <person name="Dolezel J."/>
            <person name="Bansal K.C."/>
            <person name="Xu X."/>
            <person name="Edwards D."/>
            <person name="Zhang G."/>
            <person name="Kahl G."/>
            <person name="Gil J."/>
            <person name="Singh K.B."/>
            <person name="Datta S.K."/>
            <person name="Jackson S.A."/>
            <person name="Wang J."/>
            <person name="Cook D.R."/>
        </authorList>
    </citation>
    <scope>NUCLEOTIDE SEQUENCE [LARGE SCALE GENOMIC DNA]</scope>
    <source>
        <strain evidence="2">cv. CDC Frontier</strain>
    </source>
</reference>
<accession>A0A1S2XCG0</accession>
<feature type="compositionally biased region" description="Low complexity" evidence="1">
    <location>
        <begin position="21"/>
        <end position="56"/>
    </location>
</feature>
<dbReference type="KEGG" id="cam:101509979"/>
<sequence length="195" mass="21283">MAKNNKYASINFNHIYDKSITTTTNNNNNNNTNASKNPSLSSSSSFSSASYSAVSAPNKHGRILVLTRPTHKPVTPPQPKPNPIQQVVPDRPRSEPGSDLISLRPLGRTGVGSSLLPTPVLNHEKEKDLVSPQPLKSDKFVPPHLRPGFVPREERLGVEFGRFRDNGRPKSGGHERMRRVAASDTSFGNRPSSSG</sequence>
<evidence type="ECO:0000256" key="1">
    <source>
        <dbReference type="SAM" id="MobiDB-lite"/>
    </source>
</evidence>
<dbReference type="GO" id="GO:0016301">
    <property type="term" value="F:kinase activity"/>
    <property type="evidence" value="ECO:0007669"/>
    <property type="project" value="UniProtKB-KW"/>
</dbReference>
<dbReference type="PaxDb" id="3827-XP_004487188.1"/>
<dbReference type="Proteomes" id="UP000087171">
    <property type="component" value="Chromosome Ca1"/>
</dbReference>
<dbReference type="AlphaFoldDB" id="A0A1S2XCG0"/>
<evidence type="ECO:0000313" key="3">
    <source>
        <dbReference type="RefSeq" id="XP_004487188.1"/>
    </source>
</evidence>
<dbReference type="RefSeq" id="XP_073222342.1">
    <property type="nucleotide sequence ID" value="XM_073366241.1"/>
</dbReference>
<protein>
    <submittedName>
        <fullName evidence="3">Serine/threonine-protein kinase phg2</fullName>
    </submittedName>
</protein>
<organism evidence="2 3">
    <name type="scientific">Cicer arietinum</name>
    <name type="common">Chickpea</name>
    <name type="synonym">Garbanzo</name>
    <dbReference type="NCBI Taxonomy" id="3827"/>
    <lineage>
        <taxon>Eukaryota</taxon>
        <taxon>Viridiplantae</taxon>
        <taxon>Streptophyta</taxon>
        <taxon>Embryophyta</taxon>
        <taxon>Tracheophyta</taxon>
        <taxon>Spermatophyta</taxon>
        <taxon>Magnoliopsida</taxon>
        <taxon>eudicotyledons</taxon>
        <taxon>Gunneridae</taxon>
        <taxon>Pentapetalae</taxon>
        <taxon>rosids</taxon>
        <taxon>fabids</taxon>
        <taxon>Fabales</taxon>
        <taxon>Fabaceae</taxon>
        <taxon>Papilionoideae</taxon>
        <taxon>50 kb inversion clade</taxon>
        <taxon>NPAAA clade</taxon>
        <taxon>Hologalegina</taxon>
        <taxon>IRL clade</taxon>
        <taxon>Cicereae</taxon>
        <taxon>Cicer</taxon>
    </lineage>
</organism>
<evidence type="ECO:0000313" key="2">
    <source>
        <dbReference type="Proteomes" id="UP000087171"/>
    </source>
</evidence>
<name>A0A1S2XCG0_CICAR</name>
<feature type="compositionally biased region" description="Basic and acidic residues" evidence="1">
    <location>
        <begin position="151"/>
        <end position="175"/>
    </location>
</feature>